<dbReference type="Gramene" id="Pp3c12_17420V3.1">
    <property type="protein sequence ID" value="Pp3c12_17420V3.1"/>
    <property type="gene ID" value="Pp3c12_17420"/>
</dbReference>
<reference evidence="7 9" key="2">
    <citation type="journal article" date="2018" name="Plant J.">
        <title>The Physcomitrella patens chromosome-scale assembly reveals moss genome structure and evolution.</title>
        <authorList>
            <person name="Lang D."/>
            <person name="Ullrich K.K."/>
            <person name="Murat F."/>
            <person name="Fuchs J."/>
            <person name="Jenkins J."/>
            <person name="Haas F.B."/>
            <person name="Piednoel M."/>
            <person name="Gundlach H."/>
            <person name="Van Bel M."/>
            <person name="Meyberg R."/>
            <person name="Vives C."/>
            <person name="Morata J."/>
            <person name="Symeonidi A."/>
            <person name="Hiss M."/>
            <person name="Muchero W."/>
            <person name="Kamisugi Y."/>
            <person name="Saleh O."/>
            <person name="Blanc G."/>
            <person name="Decker E.L."/>
            <person name="van Gessel N."/>
            <person name="Grimwood J."/>
            <person name="Hayes R.D."/>
            <person name="Graham S.W."/>
            <person name="Gunter L.E."/>
            <person name="McDaniel S.F."/>
            <person name="Hoernstein S.N.W."/>
            <person name="Larsson A."/>
            <person name="Li F.W."/>
            <person name="Perroud P.F."/>
            <person name="Phillips J."/>
            <person name="Ranjan P."/>
            <person name="Rokshar D.S."/>
            <person name="Rothfels C.J."/>
            <person name="Schneider L."/>
            <person name="Shu S."/>
            <person name="Stevenson D.W."/>
            <person name="Thummler F."/>
            <person name="Tillich M."/>
            <person name="Villarreal Aguilar J.C."/>
            <person name="Widiez T."/>
            <person name="Wong G.K."/>
            <person name="Wymore A."/>
            <person name="Zhang Y."/>
            <person name="Zimmer A.D."/>
            <person name="Quatrano R.S."/>
            <person name="Mayer K.F.X."/>
            <person name="Goodstein D."/>
            <person name="Casacuberta J.M."/>
            <person name="Vandepoele K."/>
            <person name="Reski R."/>
            <person name="Cuming A.C."/>
            <person name="Tuskan G.A."/>
            <person name="Maumus F."/>
            <person name="Salse J."/>
            <person name="Schmutz J."/>
            <person name="Rensing S.A."/>
        </authorList>
    </citation>
    <scope>NUCLEOTIDE SEQUENCE [LARGE SCALE GENOMIC DNA]</scope>
    <source>
        <strain evidence="8 9">cv. Gransden 2004</strain>
    </source>
</reference>
<dbReference type="EnsemblPlants" id="Pp3c12_17420V3.1">
    <property type="protein sequence ID" value="Pp3c12_17420V3.1"/>
    <property type="gene ID" value="Pp3c12_17420"/>
</dbReference>
<dbReference type="PROSITE" id="PS51360">
    <property type="entry name" value="PLUS3"/>
    <property type="match status" value="1"/>
</dbReference>
<evidence type="ECO:0000259" key="6">
    <source>
        <dbReference type="PROSITE" id="PS51360"/>
    </source>
</evidence>
<dbReference type="GeneID" id="112289164"/>
<dbReference type="GO" id="GO:1990269">
    <property type="term" value="F:RNA polymerase II C-terminal domain phosphoserine binding"/>
    <property type="evidence" value="ECO:0000318"/>
    <property type="project" value="GO_Central"/>
</dbReference>
<dbReference type="RefSeq" id="XP_024389901.1">
    <property type="nucleotide sequence ID" value="XM_024534133.2"/>
</dbReference>
<reference evidence="8" key="3">
    <citation type="submission" date="2020-12" db="UniProtKB">
        <authorList>
            <consortium name="EnsemblPlants"/>
        </authorList>
    </citation>
    <scope>IDENTIFICATION</scope>
</reference>
<dbReference type="EMBL" id="ABEU02000012">
    <property type="protein sequence ID" value="PNR44014.1"/>
    <property type="molecule type" value="Genomic_DNA"/>
</dbReference>
<keyword evidence="4" id="KW-0539">Nucleus</keyword>
<evidence type="ECO:0000256" key="5">
    <source>
        <dbReference type="SAM" id="MobiDB-lite"/>
    </source>
</evidence>
<dbReference type="GO" id="GO:0016593">
    <property type="term" value="C:Cdc73/Paf1 complex"/>
    <property type="evidence" value="ECO:0000318"/>
    <property type="project" value="GO_Central"/>
</dbReference>
<dbReference type="InterPro" id="IPR004343">
    <property type="entry name" value="Plus-3_dom"/>
</dbReference>
<feature type="region of interest" description="Disordered" evidence="5">
    <location>
        <begin position="122"/>
        <end position="267"/>
    </location>
</feature>
<evidence type="ECO:0000313" key="8">
    <source>
        <dbReference type="EnsemblPlants" id="Pp3c12_17420V3.1"/>
    </source>
</evidence>
<evidence type="ECO:0000256" key="4">
    <source>
        <dbReference type="ARBA" id="ARBA00023242"/>
    </source>
</evidence>
<organism evidence="7">
    <name type="scientific">Physcomitrium patens</name>
    <name type="common">Spreading-leaved earth moss</name>
    <name type="synonym">Physcomitrella patens</name>
    <dbReference type="NCBI Taxonomy" id="3218"/>
    <lineage>
        <taxon>Eukaryota</taxon>
        <taxon>Viridiplantae</taxon>
        <taxon>Streptophyta</taxon>
        <taxon>Embryophyta</taxon>
        <taxon>Bryophyta</taxon>
        <taxon>Bryophytina</taxon>
        <taxon>Bryopsida</taxon>
        <taxon>Funariidae</taxon>
        <taxon>Funariales</taxon>
        <taxon>Funariaceae</taxon>
        <taxon>Physcomitrium</taxon>
    </lineage>
</organism>
<dbReference type="SMART" id="SM00719">
    <property type="entry name" value="Plus3"/>
    <property type="match status" value="1"/>
</dbReference>
<dbReference type="EnsemblPlants" id="Pp3c12_17420V3.2">
    <property type="protein sequence ID" value="Pp3c12_17420V3.2"/>
    <property type="gene ID" value="Pp3c12_17420"/>
</dbReference>
<keyword evidence="9" id="KW-1185">Reference proteome</keyword>
<dbReference type="GO" id="GO:0003677">
    <property type="term" value="F:DNA binding"/>
    <property type="evidence" value="ECO:0007669"/>
    <property type="project" value="InterPro"/>
</dbReference>
<reference evidence="7 9" key="1">
    <citation type="journal article" date="2008" name="Science">
        <title>The Physcomitrella genome reveals evolutionary insights into the conquest of land by plants.</title>
        <authorList>
            <person name="Rensing S."/>
            <person name="Lang D."/>
            <person name="Zimmer A."/>
            <person name="Terry A."/>
            <person name="Salamov A."/>
            <person name="Shapiro H."/>
            <person name="Nishiyama T."/>
            <person name="Perroud P.-F."/>
            <person name="Lindquist E."/>
            <person name="Kamisugi Y."/>
            <person name="Tanahashi T."/>
            <person name="Sakakibara K."/>
            <person name="Fujita T."/>
            <person name="Oishi K."/>
            <person name="Shin-I T."/>
            <person name="Kuroki Y."/>
            <person name="Toyoda A."/>
            <person name="Suzuki Y."/>
            <person name="Hashimoto A."/>
            <person name="Yamaguchi K."/>
            <person name="Sugano A."/>
            <person name="Kohara Y."/>
            <person name="Fujiyama A."/>
            <person name="Anterola A."/>
            <person name="Aoki S."/>
            <person name="Ashton N."/>
            <person name="Barbazuk W.B."/>
            <person name="Barker E."/>
            <person name="Bennetzen J."/>
            <person name="Bezanilla M."/>
            <person name="Blankenship R."/>
            <person name="Cho S.H."/>
            <person name="Dutcher S."/>
            <person name="Estelle M."/>
            <person name="Fawcett J.A."/>
            <person name="Gundlach H."/>
            <person name="Hanada K."/>
            <person name="Heyl A."/>
            <person name="Hicks K.A."/>
            <person name="Hugh J."/>
            <person name="Lohr M."/>
            <person name="Mayer K."/>
            <person name="Melkozernov A."/>
            <person name="Murata T."/>
            <person name="Nelson D."/>
            <person name="Pils B."/>
            <person name="Prigge M."/>
            <person name="Reiss B."/>
            <person name="Renner T."/>
            <person name="Rombauts S."/>
            <person name="Rushton P."/>
            <person name="Sanderfoot A."/>
            <person name="Schween G."/>
            <person name="Shiu S.-H."/>
            <person name="Stueber K."/>
            <person name="Theodoulou F.L."/>
            <person name="Tu H."/>
            <person name="Van de Peer Y."/>
            <person name="Verrier P.J."/>
            <person name="Waters E."/>
            <person name="Wood A."/>
            <person name="Yang L."/>
            <person name="Cove D."/>
            <person name="Cuming A."/>
            <person name="Hasebe M."/>
            <person name="Lucas S."/>
            <person name="Mishler D.B."/>
            <person name="Reski R."/>
            <person name="Grigoriev I."/>
            <person name="Quatrano R.S."/>
            <person name="Boore J.L."/>
        </authorList>
    </citation>
    <scope>NUCLEOTIDE SEQUENCE [LARGE SCALE GENOMIC DNA]</scope>
    <source>
        <strain evidence="8 9">cv. Gransden 2004</strain>
    </source>
</reference>
<dbReference type="PANTHER" id="PTHR13115:SF8">
    <property type="entry name" value="RNA POLYMERASE-ASSOCIATED PROTEIN RTF1 HOMOLOG"/>
    <property type="match status" value="1"/>
</dbReference>
<dbReference type="Proteomes" id="UP000006727">
    <property type="component" value="Chromosome 12"/>
</dbReference>
<dbReference type="Gramene" id="Pp3c12_17420V3.2">
    <property type="protein sequence ID" value="Pp3c12_17420V3.2"/>
    <property type="gene ID" value="Pp3c12_17420"/>
</dbReference>
<evidence type="ECO:0000313" key="9">
    <source>
        <dbReference type="Proteomes" id="UP000006727"/>
    </source>
</evidence>
<dbReference type="FunFam" id="3.90.70.200:FF:000003">
    <property type="entry name" value="RNA polymerase-associated protein RTF1"/>
    <property type="match status" value="1"/>
</dbReference>
<feature type="domain" description="Plus3" evidence="6">
    <location>
        <begin position="265"/>
        <end position="401"/>
    </location>
</feature>
<gene>
    <name evidence="8" type="primary">LOC112289164</name>
    <name evidence="7" type="ORF">PHYPA_016397</name>
</gene>
<feature type="compositionally biased region" description="Acidic residues" evidence="5">
    <location>
        <begin position="256"/>
        <end position="267"/>
    </location>
</feature>
<dbReference type="AlphaFoldDB" id="A0A2K1JR49"/>
<comment type="subcellular location">
    <subcellularLocation>
        <location evidence="1">Nucleus</location>
    </subcellularLocation>
</comment>
<dbReference type="PaxDb" id="3218-PP1S46_276V6.1"/>
<dbReference type="InterPro" id="IPR036128">
    <property type="entry name" value="Plus3-like_sf"/>
</dbReference>
<feature type="compositionally biased region" description="Acidic residues" evidence="5">
    <location>
        <begin position="234"/>
        <end position="244"/>
    </location>
</feature>
<evidence type="ECO:0000256" key="1">
    <source>
        <dbReference type="ARBA" id="ARBA00004123"/>
    </source>
</evidence>
<sequence length="642" mass="72194">MADFSLDDMLLEAAGRPKGGDGGGRSHGPPTKRRRASSMSSDDGSDSSPDNDDEDDEEFDDRGGRSGKQAKGSKMPLKKRFEKDGDDGARDDGYNSEFSYGSDLYRDEEDRHNLAQMTELEREMELADRSEKRDTWLALRKSRGNRQAEFSTPNHRRERDLGPPSSRMRSSVREGTRSKKENALNELVARRQKAQDPSSLRKRGRDSGMTPSREAHSPGRKKPSQSMSFSESDPPSEDDGDSERDDDRSDVGGSGDELEDKGEPEATEDEIKDIVIRRSKLAKWFMEPFFEEIIVGCFVRIGIGVSSSGQSIYRVCQVKNVDAKDPDKQYKFENFMTYKYLNCFWGDESTAARWQMVRASDQPASQKEISDYLRAVDNAKGRRPLKVDVLEKKAAISKVNQFVYSASTVKQMLQEKKMAASRPANVALEKDRLIKELGIAESKGEHAEVEKLQSRLKELELFANQVKSKDAKAMALAEMNRRNKMENFKNASMLKPVNTFAKEGDAGYDPFSRRWTRSQNYYQSQPKTEEKETVEGSNAEDGAEKAGIKASEQSEIAKHVESQAAADRRKLYALHNFVLPISLSKLGNTKGPGGVHQAFVQAYMARKAHLEASCGVQVEQNDGRRHSLTLTVNDYKRRRGLL</sequence>
<evidence type="ECO:0000256" key="3">
    <source>
        <dbReference type="ARBA" id="ARBA00023163"/>
    </source>
</evidence>
<evidence type="ECO:0000256" key="2">
    <source>
        <dbReference type="ARBA" id="ARBA00023015"/>
    </source>
</evidence>
<dbReference type="OrthoDB" id="166375at2759"/>
<dbReference type="Pfam" id="PF03126">
    <property type="entry name" value="Plus-3"/>
    <property type="match status" value="1"/>
</dbReference>
<dbReference type="Gene3D" id="3.90.70.200">
    <property type="entry name" value="Plus-3 domain"/>
    <property type="match status" value="1"/>
</dbReference>
<feature type="region of interest" description="Disordered" evidence="5">
    <location>
        <begin position="521"/>
        <end position="554"/>
    </location>
</feature>
<feature type="compositionally biased region" description="Basic and acidic residues" evidence="5">
    <location>
        <begin position="122"/>
        <end position="135"/>
    </location>
</feature>
<dbReference type="STRING" id="3218.A0A2K1JR49"/>
<keyword evidence="2" id="KW-0805">Transcription regulation</keyword>
<accession>A0A2K1JR49</accession>
<proteinExistence type="predicted"/>
<dbReference type="SUPFAM" id="SSF159042">
    <property type="entry name" value="Plus3-like"/>
    <property type="match status" value="1"/>
</dbReference>
<protein>
    <recommendedName>
        <fullName evidence="6">Plus3 domain-containing protein</fullName>
    </recommendedName>
</protein>
<dbReference type="PANTHER" id="PTHR13115">
    <property type="entry name" value="RNA POLYMERASE-ASSOCIATED PROTEIN RTF1 HOMOLOG"/>
    <property type="match status" value="1"/>
</dbReference>
<feature type="compositionally biased region" description="Basic and acidic residues" evidence="5">
    <location>
        <begin position="171"/>
        <end position="183"/>
    </location>
</feature>
<feature type="compositionally biased region" description="Basic and acidic residues" evidence="5">
    <location>
        <begin position="79"/>
        <end position="93"/>
    </location>
</feature>
<keyword evidence="3" id="KW-0804">Transcription</keyword>
<evidence type="ECO:0000313" key="7">
    <source>
        <dbReference type="EMBL" id="PNR44014.1"/>
    </source>
</evidence>
<feature type="compositionally biased region" description="Acidic residues" evidence="5">
    <location>
        <begin position="1"/>
        <end position="10"/>
    </location>
</feature>
<feature type="compositionally biased region" description="Acidic residues" evidence="5">
    <location>
        <begin position="43"/>
        <end position="60"/>
    </location>
</feature>
<feature type="region of interest" description="Disordered" evidence="5">
    <location>
        <begin position="1"/>
        <end position="103"/>
    </location>
</feature>
<dbReference type="OMA" id="ISGCYAR"/>
<name>A0A2K1JR49_PHYPA</name>